<dbReference type="AlphaFoldDB" id="A0A2H3J621"/>
<organism evidence="1 2">
    <name type="scientific">Wolfiporia cocos (strain MD-104)</name>
    <name type="common">Brown rot fungus</name>
    <dbReference type="NCBI Taxonomy" id="742152"/>
    <lineage>
        <taxon>Eukaryota</taxon>
        <taxon>Fungi</taxon>
        <taxon>Dikarya</taxon>
        <taxon>Basidiomycota</taxon>
        <taxon>Agaricomycotina</taxon>
        <taxon>Agaricomycetes</taxon>
        <taxon>Polyporales</taxon>
        <taxon>Phaeolaceae</taxon>
        <taxon>Wolfiporia</taxon>
    </lineage>
</organism>
<name>A0A2H3J621_WOLCO</name>
<keyword evidence="2" id="KW-1185">Reference proteome</keyword>
<evidence type="ECO:0000313" key="2">
    <source>
        <dbReference type="Proteomes" id="UP000218811"/>
    </source>
</evidence>
<dbReference type="EMBL" id="KB467942">
    <property type="protein sequence ID" value="PCH37692.1"/>
    <property type="molecule type" value="Genomic_DNA"/>
</dbReference>
<accession>A0A2H3J621</accession>
<evidence type="ECO:0000313" key="1">
    <source>
        <dbReference type="EMBL" id="PCH37692.1"/>
    </source>
</evidence>
<protein>
    <submittedName>
        <fullName evidence="1">Uncharacterized protein</fullName>
    </submittedName>
</protein>
<gene>
    <name evidence="1" type="ORF">WOLCODRAFT_148649</name>
</gene>
<dbReference type="Proteomes" id="UP000218811">
    <property type="component" value="Unassembled WGS sequence"/>
</dbReference>
<reference evidence="1 2" key="1">
    <citation type="journal article" date="2012" name="Science">
        <title>The Paleozoic origin of enzymatic lignin decomposition reconstructed from 31 fungal genomes.</title>
        <authorList>
            <person name="Floudas D."/>
            <person name="Binder M."/>
            <person name="Riley R."/>
            <person name="Barry K."/>
            <person name="Blanchette R.A."/>
            <person name="Henrissat B."/>
            <person name="Martinez A.T."/>
            <person name="Otillar R."/>
            <person name="Spatafora J.W."/>
            <person name="Yadav J.S."/>
            <person name="Aerts A."/>
            <person name="Benoit I."/>
            <person name="Boyd A."/>
            <person name="Carlson A."/>
            <person name="Copeland A."/>
            <person name="Coutinho P.M."/>
            <person name="de Vries R.P."/>
            <person name="Ferreira P."/>
            <person name="Findley K."/>
            <person name="Foster B."/>
            <person name="Gaskell J."/>
            <person name="Glotzer D."/>
            <person name="Gorecki P."/>
            <person name="Heitman J."/>
            <person name="Hesse C."/>
            <person name="Hori C."/>
            <person name="Igarashi K."/>
            <person name="Jurgens J.A."/>
            <person name="Kallen N."/>
            <person name="Kersten P."/>
            <person name="Kohler A."/>
            <person name="Kuees U."/>
            <person name="Kumar T.K.A."/>
            <person name="Kuo A."/>
            <person name="LaButti K."/>
            <person name="Larrondo L.F."/>
            <person name="Lindquist E."/>
            <person name="Ling A."/>
            <person name="Lombard V."/>
            <person name="Lucas S."/>
            <person name="Lundell T."/>
            <person name="Martin R."/>
            <person name="McLaughlin D.J."/>
            <person name="Morgenstern I."/>
            <person name="Morin E."/>
            <person name="Murat C."/>
            <person name="Nagy L.G."/>
            <person name="Nolan M."/>
            <person name="Ohm R.A."/>
            <person name="Patyshakuliyeva A."/>
            <person name="Rokas A."/>
            <person name="Ruiz-Duenas F.J."/>
            <person name="Sabat G."/>
            <person name="Salamov A."/>
            <person name="Samejima M."/>
            <person name="Schmutz J."/>
            <person name="Slot J.C."/>
            <person name="St John F."/>
            <person name="Stenlid J."/>
            <person name="Sun H."/>
            <person name="Sun S."/>
            <person name="Syed K."/>
            <person name="Tsang A."/>
            <person name="Wiebenga A."/>
            <person name="Young D."/>
            <person name="Pisabarro A."/>
            <person name="Eastwood D.C."/>
            <person name="Martin F."/>
            <person name="Cullen D."/>
            <person name="Grigoriev I.V."/>
            <person name="Hibbett D.S."/>
        </authorList>
    </citation>
    <scope>NUCLEOTIDE SEQUENCE [LARGE SCALE GENOMIC DNA]</scope>
    <source>
        <strain evidence="1 2">MD-104</strain>
    </source>
</reference>
<proteinExistence type="predicted"/>
<sequence length="152" mass="15898">MAEAGTLGHLHGETHTAMKGRLLAGMRLCVLRPVSGVWLAGAWPRRGRGYAHALTPTNAENAPSQNSNRATHNAHVTPKAECKTSARDRWLKALLPLYTPASMAAPDPSSALTPSVEAHRPTSSLPTAAARVVICADCSLVDSGCHTAGAAF</sequence>